<name>A0A1V9G7V6_9BACT</name>
<organism evidence="3 4">
    <name type="scientific">Niastella populi</name>
    <dbReference type="NCBI Taxonomy" id="550983"/>
    <lineage>
        <taxon>Bacteria</taxon>
        <taxon>Pseudomonadati</taxon>
        <taxon>Bacteroidota</taxon>
        <taxon>Chitinophagia</taxon>
        <taxon>Chitinophagales</taxon>
        <taxon>Chitinophagaceae</taxon>
        <taxon>Niastella</taxon>
    </lineage>
</organism>
<evidence type="ECO:0000256" key="1">
    <source>
        <dbReference type="SAM" id="MobiDB-lite"/>
    </source>
</evidence>
<dbReference type="Proteomes" id="UP000192276">
    <property type="component" value="Unassembled WGS sequence"/>
</dbReference>
<feature type="region of interest" description="Disordered" evidence="1">
    <location>
        <begin position="25"/>
        <end position="46"/>
    </location>
</feature>
<keyword evidence="4" id="KW-1185">Reference proteome</keyword>
<accession>A0A1V9G7V6</accession>
<evidence type="ECO:0000256" key="2">
    <source>
        <dbReference type="SAM" id="SignalP"/>
    </source>
</evidence>
<dbReference type="STRING" id="550983.A4R26_12795"/>
<evidence type="ECO:0008006" key="5">
    <source>
        <dbReference type="Google" id="ProtNLM"/>
    </source>
</evidence>
<dbReference type="AlphaFoldDB" id="A0A1V9G7V6"/>
<dbReference type="PROSITE" id="PS51257">
    <property type="entry name" value="PROKAR_LIPOPROTEIN"/>
    <property type="match status" value="1"/>
</dbReference>
<reference evidence="4" key="1">
    <citation type="submission" date="2016-04" db="EMBL/GenBank/DDBJ databases">
        <authorList>
            <person name="Chen L."/>
            <person name="Zhuang W."/>
            <person name="Wang G."/>
        </authorList>
    </citation>
    <scope>NUCLEOTIDE SEQUENCE [LARGE SCALE GENOMIC DNA]</scope>
    <source>
        <strain evidence="4">208</strain>
    </source>
</reference>
<feature type="signal peptide" evidence="2">
    <location>
        <begin position="1"/>
        <end position="17"/>
    </location>
</feature>
<feature type="chain" id="PRO_5010710565" description="Lipocalin-like domain-containing protein" evidence="2">
    <location>
        <begin position="18"/>
        <end position="280"/>
    </location>
</feature>
<comment type="caution">
    <text evidence="3">The sequence shown here is derived from an EMBL/GenBank/DDBJ whole genome shotgun (WGS) entry which is preliminary data.</text>
</comment>
<sequence length="280" mass="31760">MKKLLSFTLFCSVIVIASCSKSLNEPQASSTSTESTNTRNGRLSTSSKTDLLTSQTWVYYEYFTDFNTNPTNLVWKTNRSSNALNLALNQVQFYPNGTYTETDQNGTVYNGTWTFLNNETEVQVNNPIGTFTSTIQTLTTNRYEWLQNSTGNYGIMVPQNQVIDTTGGKLQLLTAQPWVYTEYFSNFSQSLPSLIWKTDKPNSPLNLAQNWVKYETNGTYMEIDQNGTVFYGTWTFLNNQTQVQVSNPIGTFTSDIMVLGTDRYEWLNVDGNTYGEMVHP</sequence>
<gene>
    <name evidence="3" type="ORF">A4R26_12795</name>
</gene>
<proteinExistence type="predicted"/>
<protein>
    <recommendedName>
        <fullName evidence="5">Lipocalin-like domain-containing protein</fullName>
    </recommendedName>
</protein>
<evidence type="ECO:0000313" key="4">
    <source>
        <dbReference type="Proteomes" id="UP000192276"/>
    </source>
</evidence>
<dbReference type="RefSeq" id="WP_081162042.1">
    <property type="nucleotide sequence ID" value="NZ_LWBP01000045.1"/>
</dbReference>
<dbReference type="EMBL" id="LWBP01000045">
    <property type="protein sequence ID" value="OQP66650.1"/>
    <property type="molecule type" value="Genomic_DNA"/>
</dbReference>
<evidence type="ECO:0000313" key="3">
    <source>
        <dbReference type="EMBL" id="OQP66650.1"/>
    </source>
</evidence>
<keyword evidence="2" id="KW-0732">Signal</keyword>
<dbReference type="OrthoDB" id="638281at2"/>
<feature type="compositionally biased region" description="Low complexity" evidence="1">
    <location>
        <begin position="29"/>
        <end position="46"/>
    </location>
</feature>